<protein>
    <recommendedName>
        <fullName evidence="4">Cnidarian restricted protein</fullName>
    </recommendedName>
</protein>
<keyword evidence="1" id="KW-0732">Signal</keyword>
<accession>A0A7M5UAS8</accession>
<evidence type="ECO:0008006" key="4">
    <source>
        <dbReference type="Google" id="ProtNLM"/>
    </source>
</evidence>
<feature type="chain" id="PRO_5029694369" description="Cnidarian restricted protein" evidence="1">
    <location>
        <begin position="23"/>
        <end position="255"/>
    </location>
</feature>
<name>A0A7M5UAS8_9CNID</name>
<organism evidence="2 3">
    <name type="scientific">Clytia hemisphaerica</name>
    <dbReference type="NCBI Taxonomy" id="252671"/>
    <lineage>
        <taxon>Eukaryota</taxon>
        <taxon>Metazoa</taxon>
        <taxon>Cnidaria</taxon>
        <taxon>Hydrozoa</taxon>
        <taxon>Hydroidolina</taxon>
        <taxon>Leptothecata</taxon>
        <taxon>Obeliida</taxon>
        <taxon>Clytiidae</taxon>
        <taxon>Clytia</taxon>
    </lineage>
</organism>
<evidence type="ECO:0000313" key="3">
    <source>
        <dbReference type="Proteomes" id="UP000594262"/>
    </source>
</evidence>
<reference evidence="2" key="1">
    <citation type="submission" date="2021-01" db="UniProtKB">
        <authorList>
            <consortium name="EnsemblMetazoa"/>
        </authorList>
    </citation>
    <scope>IDENTIFICATION</scope>
</reference>
<proteinExistence type="predicted"/>
<feature type="signal peptide" evidence="1">
    <location>
        <begin position="1"/>
        <end position="22"/>
    </location>
</feature>
<evidence type="ECO:0000313" key="2">
    <source>
        <dbReference type="EnsemblMetazoa" id="CLYHEMP008416.1"/>
    </source>
</evidence>
<sequence>MAGKLEFSLTILAMFTLCLVDGSDPQSGGIEGESLSPYCLRIKNVTIIMTVAPLDSKMTSEYTGQTIIENIEEEFYLLVKALLREKCTLIWVYSKTHNSLRRITDRNYQSLFAYDFMDVTGLEMQGTFNDPVQLSNLLDNLPESNDKVEQILLYSNQDDIPLQSFPFYVCRTFPTNGGIEKHVSDELEHLQKRKKTKIIVLCISFPTCNLQPHYPLCALSKKWLRKDNIVEVNMKSGEDEFDIFRQTFDLIRSLS</sequence>
<dbReference type="AlphaFoldDB" id="A0A7M5UAS8"/>
<dbReference type="Proteomes" id="UP000594262">
    <property type="component" value="Unplaced"/>
</dbReference>
<keyword evidence="3" id="KW-1185">Reference proteome</keyword>
<evidence type="ECO:0000256" key="1">
    <source>
        <dbReference type="SAM" id="SignalP"/>
    </source>
</evidence>
<dbReference type="EnsemblMetazoa" id="CLYHEMT008416.1">
    <property type="protein sequence ID" value="CLYHEMP008416.1"/>
    <property type="gene ID" value="CLYHEMG008416"/>
</dbReference>